<dbReference type="Gene3D" id="2.60.40.1120">
    <property type="entry name" value="Carboxypeptidase-like, regulatory domain"/>
    <property type="match status" value="1"/>
</dbReference>
<keyword evidence="5" id="KW-0732">Signal</keyword>
<evidence type="ECO:0000256" key="3">
    <source>
        <dbReference type="ARBA" id="ARBA00022452"/>
    </source>
</evidence>
<dbReference type="Pfam" id="PF16344">
    <property type="entry name" value="FecR_C"/>
    <property type="match status" value="1"/>
</dbReference>
<dbReference type="PANTHER" id="PTHR30069">
    <property type="entry name" value="TONB-DEPENDENT OUTER MEMBRANE RECEPTOR"/>
    <property type="match status" value="1"/>
</dbReference>
<organism evidence="14 15">
    <name type="scientific">Tenacibaculum holothuriorum</name>
    <dbReference type="NCBI Taxonomy" id="1635173"/>
    <lineage>
        <taxon>Bacteria</taxon>
        <taxon>Pseudomonadati</taxon>
        <taxon>Bacteroidota</taxon>
        <taxon>Flavobacteriia</taxon>
        <taxon>Flavobacteriales</taxon>
        <taxon>Flavobacteriaceae</taxon>
        <taxon>Tenacibaculum</taxon>
    </lineage>
</organism>
<evidence type="ECO:0000313" key="15">
    <source>
        <dbReference type="Proteomes" id="UP000194221"/>
    </source>
</evidence>
<feature type="domain" description="TonB-dependent receptor-like beta-barrel" evidence="11">
    <location>
        <begin position="374"/>
        <end position="814"/>
    </location>
</feature>
<dbReference type="InterPro" id="IPR037066">
    <property type="entry name" value="Plug_dom_sf"/>
</dbReference>
<dbReference type="Gene3D" id="2.170.130.10">
    <property type="entry name" value="TonB-dependent receptor, plug domain"/>
    <property type="match status" value="1"/>
</dbReference>
<evidence type="ECO:0000259" key="12">
    <source>
        <dbReference type="Pfam" id="PF07715"/>
    </source>
</evidence>
<evidence type="ECO:0000313" key="14">
    <source>
        <dbReference type="EMBL" id="OSY88564.1"/>
    </source>
</evidence>
<dbReference type="Proteomes" id="UP000194221">
    <property type="component" value="Unassembled WGS sequence"/>
</dbReference>
<evidence type="ECO:0000259" key="13">
    <source>
        <dbReference type="Pfam" id="PF16344"/>
    </source>
</evidence>
<gene>
    <name evidence="14" type="ORF">WH52_07410</name>
</gene>
<dbReference type="InterPro" id="IPR000531">
    <property type="entry name" value="Beta-barrel_TonB"/>
</dbReference>
<dbReference type="InterPro" id="IPR036942">
    <property type="entry name" value="Beta-barrel_TonB_sf"/>
</dbReference>
<name>A0A1Y2PDJ8_9FLAO</name>
<dbReference type="STRING" id="1635173.WH52_07410"/>
<dbReference type="Gene3D" id="2.40.170.20">
    <property type="entry name" value="TonB-dependent receptor, beta-barrel domain"/>
    <property type="match status" value="1"/>
</dbReference>
<evidence type="ECO:0000256" key="9">
    <source>
        <dbReference type="ARBA" id="ARBA00023237"/>
    </source>
</evidence>
<dbReference type="InterPro" id="IPR032508">
    <property type="entry name" value="FecR_C"/>
</dbReference>
<dbReference type="InterPro" id="IPR012910">
    <property type="entry name" value="Plug_dom"/>
</dbReference>
<dbReference type="InterPro" id="IPR039426">
    <property type="entry name" value="TonB-dep_rcpt-like"/>
</dbReference>
<dbReference type="Pfam" id="PF07715">
    <property type="entry name" value="Plug"/>
    <property type="match status" value="1"/>
</dbReference>
<evidence type="ECO:0000256" key="8">
    <source>
        <dbReference type="ARBA" id="ARBA00023170"/>
    </source>
</evidence>
<evidence type="ECO:0008006" key="16">
    <source>
        <dbReference type="Google" id="ProtNLM"/>
    </source>
</evidence>
<comment type="caution">
    <text evidence="14">The sequence shown here is derived from an EMBL/GenBank/DDBJ whole genome shotgun (WGS) entry which is preliminary data.</text>
</comment>
<feature type="domain" description="Protein FecR C-terminal" evidence="13">
    <location>
        <begin position="27"/>
        <end position="90"/>
    </location>
</feature>
<evidence type="ECO:0000256" key="2">
    <source>
        <dbReference type="ARBA" id="ARBA00022448"/>
    </source>
</evidence>
<dbReference type="SUPFAM" id="SSF56935">
    <property type="entry name" value="Porins"/>
    <property type="match status" value="1"/>
</dbReference>
<keyword evidence="15" id="KW-1185">Reference proteome</keyword>
<reference evidence="14 15" key="1">
    <citation type="submission" date="2015-03" db="EMBL/GenBank/DDBJ databases">
        <title>Genome sequence of Tenacibaculum sp. S2-2, isolated from intestinal microbiota of sea cucumber, Apostichopus japonicas.</title>
        <authorList>
            <person name="Shao Z."/>
            <person name="Wang L."/>
            <person name="Li X."/>
        </authorList>
    </citation>
    <scope>NUCLEOTIDE SEQUENCE [LARGE SCALE GENOMIC DNA]</scope>
    <source>
        <strain evidence="14 15">S2-2</strain>
    </source>
</reference>
<dbReference type="SUPFAM" id="SSF49464">
    <property type="entry name" value="Carboxypeptidase regulatory domain-like"/>
    <property type="match status" value="1"/>
</dbReference>
<dbReference type="Gene3D" id="3.55.50.30">
    <property type="match status" value="1"/>
</dbReference>
<evidence type="ECO:0000256" key="5">
    <source>
        <dbReference type="ARBA" id="ARBA00022729"/>
    </source>
</evidence>
<evidence type="ECO:0000256" key="6">
    <source>
        <dbReference type="ARBA" id="ARBA00023077"/>
    </source>
</evidence>
<keyword evidence="7 10" id="KW-0472">Membrane</keyword>
<evidence type="ECO:0000256" key="10">
    <source>
        <dbReference type="RuleBase" id="RU003357"/>
    </source>
</evidence>
<evidence type="ECO:0000256" key="4">
    <source>
        <dbReference type="ARBA" id="ARBA00022692"/>
    </source>
</evidence>
<keyword evidence="9" id="KW-0998">Cell outer membrane</keyword>
<accession>A0A1Y2PDJ8</accession>
<dbReference type="InterPro" id="IPR008969">
    <property type="entry name" value="CarboxyPept-like_regulatory"/>
</dbReference>
<protein>
    <recommendedName>
        <fullName evidence="16">TonB-dependent receptor plug domain-containing protein</fullName>
    </recommendedName>
</protein>
<keyword evidence="4" id="KW-0812">Transmembrane</keyword>
<evidence type="ECO:0000259" key="11">
    <source>
        <dbReference type="Pfam" id="PF00593"/>
    </source>
</evidence>
<sequence>MITRKLLIFICFIQITSFVYSQNRAAKAPLKEVLLQLEKTFNIKFSYSDALLESKNIIYTSTNKSLEKVLEDLEKKTGLVFQKTTSRYVIVLEKGIHIKGTICGYVFNEFTNVPIVEANIYVSNRNIGSYTDSKGYFELSGVHKNDTLKISFIGYKTLKSIILNNSKTTCETYLIKERTATLNEVLITNYLTKGILKNTDGSETIYPQNRGILPGLTEPDVLQSIQLLPGVQSPNETASGLNIRGGSPDQNLVLFDGIRVYNPAHFFGMISAFNPYITQKVNVYRSGVSVEYGNHISGVIDIQTNDKLEEKFTGGFGTNLTHSDAFLKIPLGKKVNLSLSGRRSITDVLNTVTFQQLSKKVYQNTIITQNKTSIDDTTFDKESFYFSDFNTKLIFQPNEKNKFVISQLYVNNNLNYQYGTNDNMFLQTDNFSVKNFGFNTKWNYSWNDNLQLNALFYLSDFKLDYNFIGIQGKNKSITETSLKNNRIKEFGFKTSLSKRINQKSSVKFGLEITNNKVNYSFGRTYAFDSESNYNITNDNKNTTYAFYAKYILKNNDKFNLNIGLRTNYFSLTKDYFLSPRIYTQYKILPFIWLKSSYELKQQNISQIKEFTTSDFGLENQVWSLSDNKEVPVLKSNQLTGGVFFKRNNWLVDVDVYYKKVTGITLLSKDLGIDAGLTENGSSISKGIDILIKKQWGNYNSWISYSFGDTQFTFPSINSNQSFAADNDISHSFVWSHSLKFNRFNFSLGWNYRTGVPYSNPVEDIDINGSRLFYYDRLNEVRLRDYHRLDFSTTYSFNFSESKKWKGKVGVSLLNIYGRKNNLKREFSVVSDENSNQELQTIDTNSLGFTPNIVFRVSF</sequence>
<keyword evidence="2" id="KW-0813">Transport</keyword>
<comment type="similarity">
    <text evidence="10">Belongs to the TonB-dependent receptor family.</text>
</comment>
<evidence type="ECO:0000256" key="1">
    <source>
        <dbReference type="ARBA" id="ARBA00004571"/>
    </source>
</evidence>
<dbReference type="AlphaFoldDB" id="A0A1Y2PDJ8"/>
<feature type="domain" description="TonB-dependent receptor plug" evidence="12">
    <location>
        <begin position="220"/>
        <end position="299"/>
    </location>
</feature>
<dbReference type="GO" id="GO:0009279">
    <property type="term" value="C:cell outer membrane"/>
    <property type="evidence" value="ECO:0007669"/>
    <property type="project" value="UniProtKB-SubCell"/>
</dbReference>
<evidence type="ECO:0000256" key="7">
    <source>
        <dbReference type="ARBA" id="ARBA00023136"/>
    </source>
</evidence>
<dbReference type="PANTHER" id="PTHR30069:SF29">
    <property type="entry name" value="HEMOGLOBIN AND HEMOGLOBIN-HAPTOGLOBIN-BINDING PROTEIN 1-RELATED"/>
    <property type="match status" value="1"/>
</dbReference>
<keyword evidence="8" id="KW-0675">Receptor</keyword>
<dbReference type="Pfam" id="PF13715">
    <property type="entry name" value="CarbopepD_reg_2"/>
    <property type="match status" value="1"/>
</dbReference>
<proteinExistence type="inferred from homology"/>
<dbReference type="EMBL" id="LAPZ01000003">
    <property type="protein sequence ID" value="OSY88564.1"/>
    <property type="molecule type" value="Genomic_DNA"/>
</dbReference>
<comment type="subcellular location">
    <subcellularLocation>
        <location evidence="1">Cell outer membrane</location>
        <topology evidence="1">Multi-pass membrane protein</topology>
    </subcellularLocation>
</comment>
<dbReference type="InParanoid" id="A0A1Y2PDJ8"/>
<keyword evidence="3" id="KW-1134">Transmembrane beta strand</keyword>
<keyword evidence="6 10" id="KW-0798">TonB box</keyword>
<dbReference type="Pfam" id="PF00593">
    <property type="entry name" value="TonB_dep_Rec_b-barrel"/>
    <property type="match status" value="1"/>
</dbReference>
<dbReference type="GO" id="GO:0015344">
    <property type="term" value="F:siderophore uptake transmembrane transporter activity"/>
    <property type="evidence" value="ECO:0007669"/>
    <property type="project" value="TreeGrafter"/>
</dbReference>
<dbReference type="GO" id="GO:0044718">
    <property type="term" value="P:siderophore transmembrane transport"/>
    <property type="evidence" value="ECO:0007669"/>
    <property type="project" value="TreeGrafter"/>
</dbReference>